<name>A0A3N0XJF0_ANAGA</name>
<feature type="compositionally biased region" description="Polar residues" evidence="1">
    <location>
        <begin position="142"/>
        <end position="152"/>
    </location>
</feature>
<protein>
    <submittedName>
        <fullName evidence="2">Uncharacterized protein</fullName>
    </submittedName>
</protein>
<dbReference type="Proteomes" id="UP000281406">
    <property type="component" value="Unassembled WGS sequence"/>
</dbReference>
<comment type="caution">
    <text evidence="2">The sequence shown here is derived from an EMBL/GenBank/DDBJ whole genome shotgun (WGS) entry which is preliminary data.</text>
</comment>
<evidence type="ECO:0000313" key="2">
    <source>
        <dbReference type="EMBL" id="ROI27794.1"/>
    </source>
</evidence>
<reference evidence="2 3" key="1">
    <citation type="submission" date="2018-10" db="EMBL/GenBank/DDBJ databases">
        <title>Genome assembly for a Yunnan-Guizhou Plateau 3E fish, Anabarilius grahami (Regan), and its evolutionary and genetic applications.</title>
        <authorList>
            <person name="Jiang W."/>
        </authorList>
    </citation>
    <scope>NUCLEOTIDE SEQUENCE [LARGE SCALE GENOMIC DNA]</scope>
    <source>
        <strain evidence="2">AG-KIZ</strain>
        <tissue evidence="2">Muscle</tissue>
    </source>
</reference>
<feature type="compositionally biased region" description="Acidic residues" evidence="1">
    <location>
        <begin position="167"/>
        <end position="177"/>
    </location>
</feature>
<gene>
    <name evidence="2" type="ORF">DPX16_23116</name>
</gene>
<evidence type="ECO:0000313" key="3">
    <source>
        <dbReference type="Proteomes" id="UP000281406"/>
    </source>
</evidence>
<organism evidence="2 3">
    <name type="scientific">Anabarilius grahami</name>
    <name type="common">Kanglang fish</name>
    <name type="synonym">Barilius grahami</name>
    <dbReference type="NCBI Taxonomy" id="495550"/>
    <lineage>
        <taxon>Eukaryota</taxon>
        <taxon>Metazoa</taxon>
        <taxon>Chordata</taxon>
        <taxon>Craniata</taxon>
        <taxon>Vertebrata</taxon>
        <taxon>Euteleostomi</taxon>
        <taxon>Actinopterygii</taxon>
        <taxon>Neopterygii</taxon>
        <taxon>Teleostei</taxon>
        <taxon>Ostariophysi</taxon>
        <taxon>Cypriniformes</taxon>
        <taxon>Xenocyprididae</taxon>
        <taxon>Xenocypridinae</taxon>
        <taxon>Xenocypridinae incertae sedis</taxon>
        <taxon>Anabarilius</taxon>
    </lineage>
</organism>
<proteinExistence type="predicted"/>
<dbReference type="AlphaFoldDB" id="A0A3N0XJF0"/>
<feature type="compositionally biased region" description="Polar residues" evidence="1">
    <location>
        <begin position="232"/>
        <end position="248"/>
    </location>
</feature>
<feature type="region of interest" description="Disordered" evidence="1">
    <location>
        <begin position="225"/>
        <end position="256"/>
    </location>
</feature>
<dbReference type="EMBL" id="RJVU01073043">
    <property type="protein sequence ID" value="ROI27794.1"/>
    <property type="molecule type" value="Genomic_DNA"/>
</dbReference>
<sequence>MSAVNGSHAPHVTWRIMRWNSEASSIHIHLLPGCNQSLTTMSQKWSGMTPLTRWNVTNRDDVTEVTGEQYGDKEAQRLFWQVQEENRQLHKTIEDMKHSSERDETDLSQCPVPLPRTHSLRKTAKKQTSISPVPAPHLNKSLIAQVSNQTSKETGKPVMDDKRAEPADEEPDDETELSSELSEMRLQSTPKNRHVQYQPRSPYTVLSRNEGRMQMQVNLFIRASHTRKSEQTQENINRQQESGNTGTSMDGGDPWRLVIGEWCP</sequence>
<keyword evidence="3" id="KW-1185">Reference proteome</keyword>
<feature type="region of interest" description="Disordered" evidence="1">
    <location>
        <begin position="95"/>
        <end position="178"/>
    </location>
</feature>
<evidence type="ECO:0000256" key="1">
    <source>
        <dbReference type="SAM" id="MobiDB-lite"/>
    </source>
</evidence>
<accession>A0A3N0XJF0</accession>
<feature type="compositionally biased region" description="Basic and acidic residues" evidence="1">
    <location>
        <begin position="153"/>
        <end position="166"/>
    </location>
</feature>